<dbReference type="EMBL" id="MAHX01000005">
    <property type="protein sequence ID" value="OPC68207.1"/>
    <property type="molecule type" value="Genomic_DNA"/>
</dbReference>
<dbReference type="Pfam" id="PF09697">
    <property type="entry name" value="Porph_ging"/>
    <property type="match status" value="1"/>
</dbReference>
<comment type="caution">
    <text evidence="2">The sequence shown here is derived from an EMBL/GenBank/DDBJ whole genome shotgun (WGS) entry which is preliminary data.</text>
</comment>
<keyword evidence="3" id="KW-1185">Reference proteome</keyword>
<feature type="region of interest" description="Disordered" evidence="1">
    <location>
        <begin position="246"/>
        <end position="273"/>
    </location>
</feature>
<dbReference type="InterPro" id="IPR005901">
    <property type="entry name" value="GLPGLI"/>
</dbReference>
<organism evidence="2 3">
    <name type="scientific">Elizabethkingia occulta</name>
    <dbReference type="NCBI Taxonomy" id="1867263"/>
    <lineage>
        <taxon>Bacteria</taxon>
        <taxon>Pseudomonadati</taxon>
        <taxon>Bacteroidota</taxon>
        <taxon>Flavobacteriia</taxon>
        <taxon>Flavobacteriales</taxon>
        <taxon>Weeksellaceae</taxon>
        <taxon>Elizabethkingia</taxon>
    </lineage>
</organism>
<evidence type="ECO:0000313" key="2">
    <source>
        <dbReference type="EMBL" id="OPC68207.1"/>
    </source>
</evidence>
<dbReference type="NCBIfam" id="TIGR01200">
    <property type="entry name" value="GLPGLI"/>
    <property type="match status" value="1"/>
</dbReference>
<evidence type="ECO:0000313" key="3">
    <source>
        <dbReference type="Proteomes" id="UP000190813"/>
    </source>
</evidence>
<evidence type="ECO:0008006" key="4">
    <source>
        <dbReference type="Google" id="ProtNLM"/>
    </source>
</evidence>
<evidence type="ECO:0000256" key="1">
    <source>
        <dbReference type="SAM" id="MobiDB-lite"/>
    </source>
</evidence>
<proteinExistence type="predicted"/>
<accession>A0A1T3MUE7</accession>
<name>A0A1T3MUE7_9FLAO</name>
<sequence length="273" mass="32159">MKFTITFLLCISILMHSQTRRYIYQLTYTDNITENSKRNANMVLDINPKDVKFYEYGFLETDSLNKLPDAIRHYRGSETKQLLKRDLNSFNNTNFHRVSDYFAFPSEDPMKWDLSDETKQIDTYKVQKATTDFGGRKWTAWFAPDIQINEGPYKFRGLPGLIFEISDNEGHFHYKLVKNKNFSKTQSTDNFLETYYGQAPTRISMAMYKKLFLDYYNDPFAWARGAPEGRWSIRIGDKEYKTKADLKEATENSQKTMRDSYNPIEKNNAVTLK</sequence>
<protein>
    <recommendedName>
        <fullName evidence="4">GLPGLI family protein</fullName>
    </recommendedName>
</protein>
<dbReference type="AlphaFoldDB" id="A0A1T3MUE7"/>
<reference evidence="2 3" key="1">
    <citation type="submission" date="2016-06" db="EMBL/GenBank/DDBJ databases">
        <title>Revisiting the taxonomy of the Elizabethkingia Genus based on Whole-Genome Sequencing, Optical Mapping, and MALDI-TOF.</title>
        <authorList>
            <person name="Nicholson A.C."/>
        </authorList>
    </citation>
    <scope>NUCLEOTIDE SEQUENCE [LARGE SCALE GENOMIC DNA]</scope>
    <source>
        <strain evidence="2 3">G4070</strain>
    </source>
</reference>
<gene>
    <name evidence="2" type="ORF">BAZ10_13580</name>
</gene>
<dbReference type="Proteomes" id="UP000190813">
    <property type="component" value="Unassembled WGS sequence"/>
</dbReference>
<dbReference type="RefSeq" id="WP_078770787.1">
    <property type="nucleotide sequence ID" value="NZ_CBCSBR010000020.1"/>
</dbReference>